<sequence>MFQERTFQPRQNTRNQREGVAKMPPSGVIQATFQHAKLRKHTHGYKFEGGRMIPNLKVHLTDGRSILIDDQTGYTEGVGEAAVKWYKAYALGVDENFWVSANVFLLEEPDHSFRMLMDMFEECWDGKFRRNSRFTEPYNTLQKNLYSYYTKVRNKKPSFSQAQEIDLAKRLVALFQQRPSDRNLRLACEDRKTYFYYHRELAGIRDFSHFRNYFLNIYGRLESEKGAKGAGPVLEEQAVPYKYDIYLNVNAPHVYTVAEALLPLLDNPEVIGDISVKSMAISPTCNLATRTDTIVLRVVSPEGFERIKQYVKEYAEAHPRFFSDECLALTERFGPGVSWSQDSYFQNVWEMDPPMLASVGRFLDRVSTSVSRHKANPPWFDSKKNDWKSMEALYQKLQLQWAQREYGQEHVDKAELRKLHAMSEKLTGQGVSGQVVEWMDHYDRYDKLYGSDRKSFMGIRSRALAELSQKRPASREKAMRVFIQLLDTHGIDLFHPYRNIEVTPYRDDSMVVIREDFEEAIPELGTLLPGFEAMALPMPKEEKPKETAIPKPSVVSDGEEEVEMEDRGPSEAEPVKVLEKAFVQDMLGKERQVLKATEKQFNREQQLGVERRMMGKEIEQEYEDL</sequence>
<dbReference type="KEGG" id="fax:FUAX_49530"/>
<feature type="compositionally biased region" description="Basic and acidic residues" evidence="1">
    <location>
        <begin position="565"/>
        <end position="575"/>
    </location>
</feature>
<feature type="compositionally biased region" description="Polar residues" evidence="1">
    <location>
        <begin position="1"/>
        <end position="14"/>
    </location>
</feature>
<evidence type="ECO:0000313" key="2">
    <source>
        <dbReference type="EMBL" id="BDD12521.1"/>
    </source>
</evidence>
<evidence type="ECO:0000313" key="3">
    <source>
        <dbReference type="Proteomes" id="UP001348817"/>
    </source>
</evidence>
<name>A0AAU9DHD8_9BACT</name>
<reference evidence="2 3" key="1">
    <citation type="submission" date="2021-12" db="EMBL/GenBank/DDBJ databases">
        <title>Genome sequencing of bacteria with rrn-lacking chromosome and rrn-plasmid.</title>
        <authorList>
            <person name="Anda M."/>
            <person name="Iwasaki W."/>
        </authorList>
    </citation>
    <scope>NUCLEOTIDE SEQUENCE [LARGE SCALE GENOMIC DNA]</scope>
    <source>
        <strain evidence="2 3">DSM 100852</strain>
        <plasmid evidence="2 3">pFA5</plasmid>
    </source>
</reference>
<dbReference type="EMBL" id="AP025319">
    <property type="protein sequence ID" value="BDD12521.1"/>
    <property type="molecule type" value="Genomic_DNA"/>
</dbReference>
<protein>
    <submittedName>
        <fullName evidence="2">Uncharacterized protein</fullName>
    </submittedName>
</protein>
<dbReference type="RefSeq" id="WP_338395840.1">
    <property type="nucleotide sequence ID" value="NZ_AP025319.1"/>
</dbReference>
<feature type="region of interest" description="Disordered" evidence="1">
    <location>
        <begin position="541"/>
        <end position="575"/>
    </location>
</feature>
<proteinExistence type="predicted"/>
<organism evidence="2 3">
    <name type="scientific">Fulvitalea axinellae</name>
    <dbReference type="NCBI Taxonomy" id="1182444"/>
    <lineage>
        <taxon>Bacteria</taxon>
        <taxon>Pseudomonadati</taxon>
        <taxon>Bacteroidota</taxon>
        <taxon>Cytophagia</taxon>
        <taxon>Cytophagales</taxon>
        <taxon>Persicobacteraceae</taxon>
        <taxon>Fulvitalea</taxon>
    </lineage>
</organism>
<feature type="region of interest" description="Disordered" evidence="1">
    <location>
        <begin position="1"/>
        <end position="22"/>
    </location>
</feature>
<dbReference type="AlphaFoldDB" id="A0AAU9DHD8"/>
<geneLocation type="plasmid" evidence="2 3">
    <name>pFA5</name>
</geneLocation>
<keyword evidence="2" id="KW-0614">Plasmid</keyword>
<keyword evidence="3" id="KW-1185">Reference proteome</keyword>
<evidence type="ECO:0000256" key="1">
    <source>
        <dbReference type="SAM" id="MobiDB-lite"/>
    </source>
</evidence>
<accession>A0AAU9DHD8</accession>
<dbReference type="Proteomes" id="UP001348817">
    <property type="component" value="Plasmid pFA5"/>
</dbReference>
<gene>
    <name evidence="2" type="ORF">FUAX_49530</name>
</gene>